<evidence type="ECO:0000259" key="1">
    <source>
        <dbReference type="PROSITE" id="PS50846"/>
    </source>
</evidence>
<evidence type="ECO:0000313" key="4">
    <source>
        <dbReference type="Proteomes" id="UP000270487"/>
    </source>
</evidence>
<dbReference type="Gene3D" id="3.30.70.100">
    <property type="match status" value="1"/>
</dbReference>
<protein>
    <submittedName>
        <fullName evidence="3">Copper chaperone</fullName>
    </submittedName>
</protein>
<dbReference type="InterPro" id="IPR036163">
    <property type="entry name" value="HMA_dom_sf"/>
</dbReference>
<evidence type="ECO:0000313" key="3">
    <source>
        <dbReference type="EMBL" id="VTR28957.1"/>
    </source>
</evidence>
<reference evidence="3" key="1">
    <citation type="submission" date="2019-05" db="EMBL/GenBank/DDBJ databases">
        <authorList>
            <consortium name="Pathogen Informatics"/>
        </authorList>
    </citation>
    <scope>NUCLEOTIDE SEQUENCE [LARGE SCALE GENOMIC DNA]</scope>
    <source>
        <strain evidence="3">NCTC12965</strain>
        <strain evidence="2 4">NCTC13193</strain>
    </source>
</reference>
<dbReference type="RefSeq" id="WP_024486782.1">
    <property type="nucleotide sequence ID" value="NZ_CAMFLQ010000010.1"/>
</dbReference>
<dbReference type="GeneID" id="30322673"/>
<dbReference type="EMBL" id="CABEEZ010000061">
    <property type="protein sequence ID" value="VTR28957.1"/>
    <property type="molecule type" value="Genomic_DNA"/>
</dbReference>
<evidence type="ECO:0000313" key="2">
    <source>
        <dbReference type="EMBL" id="VEI70350.1"/>
    </source>
</evidence>
<name>A0A0F7HE65_SERFO</name>
<accession>A0A0F7HE65</accession>
<dbReference type="AlphaFoldDB" id="A0A0F7HE65"/>
<proteinExistence type="predicted"/>
<dbReference type="Proteomes" id="UP000270487">
    <property type="component" value="Chromosome"/>
</dbReference>
<dbReference type="GO" id="GO:0046872">
    <property type="term" value="F:metal ion binding"/>
    <property type="evidence" value="ECO:0007669"/>
    <property type="project" value="InterPro"/>
</dbReference>
<dbReference type="Pfam" id="PF00403">
    <property type="entry name" value="HMA"/>
    <property type="match status" value="1"/>
</dbReference>
<organism evidence="3">
    <name type="scientific">Serratia fonticola</name>
    <dbReference type="NCBI Taxonomy" id="47917"/>
    <lineage>
        <taxon>Bacteria</taxon>
        <taxon>Pseudomonadati</taxon>
        <taxon>Pseudomonadota</taxon>
        <taxon>Gammaproteobacteria</taxon>
        <taxon>Enterobacterales</taxon>
        <taxon>Yersiniaceae</taxon>
        <taxon>Serratia</taxon>
    </lineage>
</organism>
<dbReference type="PROSITE" id="PS50846">
    <property type="entry name" value="HMA_2"/>
    <property type="match status" value="1"/>
</dbReference>
<dbReference type="CDD" id="cd00371">
    <property type="entry name" value="HMA"/>
    <property type="match status" value="1"/>
</dbReference>
<feature type="domain" description="HMA" evidence="1">
    <location>
        <begin position="1"/>
        <end position="63"/>
    </location>
</feature>
<dbReference type="EMBL" id="LR134492">
    <property type="protein sequence ID" value="VEI70350.1"/>
    <property type="molecule type" value="Genomic_DNA"/>
</dbReference>
<gene>
    <name evidence="3" type="ORF">NCTC12965_02798</name>
    <name evidence="2" type="ORF">NCTC13193_02970</name>
</gene>
<sequence length="65" mass="6746">MHHFTVPNMTCGGCAKSVTKALLSVDPQARIETNPAAGEVKVDSTLAASELLAVLGKAGYPARHI</sequence>
<dbReference type="InterPro" id="IPR006121">
    <property type="entry name" value="HMA_dom"/>
</dbReference>
<dbReference type="KEGG" id="sfw:WN53_21065"/>
<dbReference type="SUPFAM" id="SSF55008">
    <property type="entry name" value="HMA, heavy metal-associated domain"/>
    <property type="match status" value="1"/>
</dbReference>